<proteinExistence type="predicted"/>
<gene>
    <name evidence="2" type="ORF">M896_020310</name>
</gene>
<keyword evidence="3" id="KW-1185">Reference proteome</keyword>
<feature type="transmembrane region" description="Helical" evidence="1">
    <location>
        <begin position="7"/>
        <end position="26"/>
    </location>
</feature>
<protein>
    <submittedName>
        <fullName evidence="2">Uncharacterized protein</fullName>
    </submittedName>
</protein>
<feature type="transmembrane region" description="Helical" evidence="1">
    <location>
        <begin position="72"/>
        <end position="90"/>
    </location>
</feature>
<dbReference type="Proteomes" id="UP000031056">
    <property type="component" value="Unassembled WGS sequence"/>
</dbReference>
<evidence type="ECO:0000313" key="3">
    <source>
        <dbReference type="Proteomes" id="UP000031056"/>
    </source>
</evidence>
<evidence type="ECO:0000313" key="2">
    <source>
        <dbReference type="EMBL" id="KHN70197.1"/>
    </source>
</evidence>
<reference evidence="2 3" key="1">
    <citation type="journal article" date="2014" name="MBio">
        <title>The Ordospora colligata genome; evolution of extreme reduction in microsporidia and host-to-parasite horizontal gene transfer.</title>
        <authorList>
            <person name="Pombert J.-F."/>
            <person name="Haag K.L."/>
            <person name="Beidas S."/>
            <person name="Ebert D."/>
            <person name="Keeling P.J."/>
        </authorList>
    </citation>
    <scope>NUCLEOTIDE SEQUENCE [LARGE SCALE GENOMIC DNA]</scope>
    <source>
        <strain evidence="2 3">OC4</strain>
    </source>
</reference>
<dbReference type="VEuPathDB" id="MicrosporidiaDB:M896_020310"/>
<feature type="transmembrane region" description="Helical" evidence="1">
    <location>
        <begin position="96"/>
        <end position="113"/>
    </location>
</feature>
<keyword evidence="1" id="KW-0812">Transmembrane</keyword>
<organism evidence="2 3">
    <name type="scientific">Ordospora colligata OC4</name>
    <dbReference type="NCBI Taxonomy" id="1354746"/>
    <lineage>
        <taxon>Eukaryota</taxon>
        <taxon>Fungi</taxon>
        <taxon>Fungi incertae sedis</taxon>
        <taxon>Microsporidia</taxon>
        <taxon>Ordosporidae</taxon>
        <taxon>Ordospora</taxon>
    </lineage>
</organism>
<dbReference type="InParanoid" id="A0A0B2UMC4"/>
<dbReference type="AlphaFoldDB" id="A0A0B2UMC4"/>
<dbReference type="OrthoDB" id="2188462at2759"/>
<dbReference type="RefSeq" id="XP_014564239.1">
    <property type="nucleotide sequence ID" value="XM_014708753.1"/>
</dbReference>
<evidence type="ECO:0000256" key="1">
    <source>
        <dbReference type="SAM" id="Phobius"/>
    </source>
</evidence>
<keyword evidence="1" id="KW-0472">Membrane</keyword>
<dbReference type="EMBL" id="JOKQ01000002">
    <property type="protein sequence ID" value="KHN70197.1"/>
    <property type="molecule type" value="Genomic_DNA"/>
</dbReference>
<keyword evidence="1" id="KW-1133">Transmembrane helix</keyword>
<comment type="caution">
    <text evidence="2">The sequence shown here is derived from an EMBL/GenBank/DDBJ whole genome shotgun (WGS) entry which is preliminary data.</text>
</comment>
<name>A0A0B2UMC4_9MICR</name>
<sequence length="189" mass="21935">MDKIHLFAAKTLLTSAFAVAVFVHNYSFKLDINVALALAVGFNLIVLLRFHAKVREYRRRFLRKTYEPDKKMILGLFVCEVLSMLPFYYITAYWKVMLINIACVEVMNILLIFKSPSRRTFQLEHNKKEFFKIGFLKTEYCESGDICLNRGEVVQILDRNGDKSSVRKSDGRIFIIDSVHIDDGIEIVL</sequence>
<dbReference type="HOGENOM" id="CLU_123985_0_0_1"/>
<feature type="transmembrane region" description="Helical" evidence="1">
    <location>
        <begin position="32"/>
        <end position="51"/>
    </location>
</feature>
<dbReference type="GeneID" id="26261126"/>
<accession>A0A0B2UMC4</accession>